<evidence type="ECO:0000313" key="2">
    <source>
        <dbReference type="EMBL" id="ARN79736.1"/>
    </source>
</evidence>
<keyword evidence="1" id="KW-0732">Signal</keyword>
<sequence>MRARFSLFILIAALATPAVGRAQEGWYGGGDGDGYARHEYFERLRMACDDGDDRACWRLRQMRQQRRAREYGGWGGGGGGPAYVAPPVNKKEAVCSALRVNFNNCVAQQQSNPWQHIDCKAWPLQLSANGCL</sequence>
<dbReference type="RefSeq" id="WP_085769781.1">
    <property type="nucleotide sequence ID" value="NZ_AP027149.1"/>
</dbReference>
<feature type="chain" id="PRO_5013275412" evidence="1">
    <location>
        <begin position="23"/>
        <end position="132"/>
    </location>
</feature>
<organism evidence="2 3">
    <name type="scientific">Methylocystis bryophila</name>
    <dbReference type="NCBI Taxonomy" id="655015"/>
    <lineage>
        <taxon>Bacteria</taxon>
        <taxon>Pseudomonadati</taxon>
        <taxon>Pseudomonadota</taxon>
        <taxon>Alphaproteobacteria</taxon>
        <taxon>Hyphomicrobiales</taxon>
        <taxon>Methylocystaceae</taxon>
        <taxon>Methylocystis</taxon>
    </lineage>
</organism>
<dbReference type="STRING" id="655015.B1812_00140"/>
<dbReference type="EMBL" id="CP019948">
    <property type="protein sequence ID" value="ARN79736.1"/>
    <property type="molecule type" value="Genomic_DNA"/>
</dbReference>
<proteinExistence type="predicted"/>
<accession>A0A1W6MQC0</accession>
<reference evidence="2 3" key="1">
    <citation type="submission" date="2017-02" db="EMBL/GenBank/DDBJ databases">
        <authorList>
            <person name="Peterson S.W."/>
        </authorList>
    </citation>
    <scope>NUCLEOTIDE SEQUENCE [LARGE SCALE GENOMIC DNA]</scope>
    <source>
        <strain evidence="2 3">S285</strain>
    </source>
</reference>
<dbReference type="Proteomes" id="UP000193978">
    <property type="component" value="Chromosome"/>
</dbReference>
<dbReference type="KEGG" id="mbry:B1812_00140"/>
<feature type="signal peptide" evidence="1">
    <location>
        <begin position="1"/>
        <end position="22"/>
    </location>
</feature>
<evidence type="ECO:0000256" key="1">
    <source>
        <dbReference type="SAM" id="SignalP"/>
    </source>
</evidence>
<name>A0A1W6MQC0_9HYPH</name>
<keyword evidence="3" id="KW-1185">Reference proteome</keyword>
<dbReference type="AlphaFoldDB" id="A0A1W6MQC0"/>
<evidence type="ECO:0000313" key="3">
    <source>
        <dbReference type="Proteomes" id="UP000193978"/>
    </source>
</evidence>
<protein>
    <submittedName>
        <fullName evidence="2">Uncharacterized protein</fullName>
    </submittedName>
</protein>
<gene>
    <name evidence="2" type="ORF">B1812_00140</name>
</gene>